<gene>
    <name evidence="2" type="ORF">J1N35_045071</name>
</gene>
<proteinExistence type="predicted"/>
<comment type="caution">
    <text evidence="2">The sequence shown here is derived from an EMBL/GenBank/DDBJ whole genome shotgun (WGS) entry which is preliminary data.</text>
</comment>
<accession>A0A9D3UAE0</accession>
<evidence type="ECO:0000259" key="1">
    <source>
        <dbReference type="Pfam" id="PF14392"/>
    </source>
</evidence>
<evidence type="ECO:0000313" key="2">
    <source>
        <dbReference type="EMBL" id="KAH1032897.1"/>
    </source>
</evidence>
<dbReference type="Proteomes" id="UP000828251">
    <property type="component" value="Unassembled WGS sequence"/>
</dbReference>
<sequence>MEEDMAGLSIKDGEEEAWQINVGEDQDRFLSSNPLSITWFDDGGNGQTVWWFIGKFVAHDTKLISQGGHGYMRVHAKIDVQSPLKRRKKISLSEMNQLCAIFLYEKLTLLCFLCRRLGHGGGGAVN</sequence>
<dbReference type="Pfam" id="PF14392">
    <property type="entry name" value="zf-CCHC_4"/>
    <property type="match status" value="1"/>
</dbReference>
<feature type="domain" description="Zinc knuckle CX2CX4HX4C" evidence="1">
    <location>
        <begin position="78"/>
        <end position="119"/>
    </location>
</feature>
<reference evidence="2 3" key="1">
    <citation type="journal article" date="2021" name="Plant Biotechnol. J.">
        <title>Multi-omics assisted identification of the key and species-specific regulatory components of drought-tolerant mechanisms in Gossypium stocksii.</title>
        <authorList>
            <person name="Yu D."/>
            <person name="Ke L."/>
            <person name="Zhang D."/>
            <person name="Wu Y."/>
            <person name="Sun Y."/>
            <person name="Mei J."/>
            <person name="Sun J."/>
            <person name="Sun Y."/>
        </authorList>
    </citation>
    <scope>NUCLEOTIDE SEQUENCE [LARGE SCALE GENOMIC DNA]</scope>
    <source>
        <strain evidence="3">cv. E1</strain>
        <tissue evidence="2">Leaf</tissue>
    </source>
</reference>
<dbReference type="OrthoDB" id="10456705at2759"/>
<organism evidence="2 3">
    <name type="scientific">Gossypium stocksii</name>
    <dbReference type="NCBI Taxonomy" id="47602"/>
    <lineage>
        <taxon>Eukaryota</taxon>
        <taxon>Viridiplantae</taxon>
        <taxon>Streptophyta</taxon>
        <taxon>Embryophyta</taxon>
        <taxon>Tracheophyta</taxon>
        <taxon>Spermatophyta</taxon>
        <taxon>Magnoliopsida</taxon>
        <taxon>eudicotyledons</taxon>
        <taxon>Gunneridae</taxon>
        <taxon>Pentapetalae</taxon>
        <taxon>rosids</taxon>
        <taxon>malvids</taxon>
        <taxon>Malvales</taxon>
        <taxon>Malvaceae</taxon>
        <taxon>Malvoideae</taxon>
        <taxon>Gossypium</taxon>
    </lineage>
</organism>
<dbReference type="InterPro" id="IPR025836">
    <property type="entry name" value="Zn_knuckle_CX2CX4HX4C"/>
</dbReference>
<keyword evidence="3" id="KW-1185">Reference proteome</keyword>
<protein>
    <recommendedName>
        <fullName evidence="1">Zinc knuckle CX2CX4HX4C domain-containing protein</fullName>
    </recommendedName>
</protein>
<dbReference type="AlphaFoldDB" id="A0A9D3UAE0"/>
<dbReference type="EMBL" id="JAIQCV010000013">
    <property type="protein sequence ID" value="KAH1032897.1"/>
    <property type="molecule type" value="Genomic_DNA"/>
</dbReference>
<name>A0A9D3UAE0_9ROSI</name>
<evidence type="ECO:0000313" key="3">
    <source>
        <dbReference type="Proteomes" id="UP000828251"/>
    </source>
</evidence>